<protein>
    <recommendedName>
        <fullName evidence="2">site-specific DNA-methyltransferase (adenine-specific)</fullName>
        <ecNumber evidence="2">2.1.1.72</ecNumber>
    </recommendedName>
</protein>
<dbReference type="GO" id="GO:0003677">
    <property type="term" value="F:DNA binding"/>
    <property type="evidence" value="ECO:0007669"/>
    <property type="project" value="InterPro"/>
</dbReference>
<keyword evidence="4 8" id="KW-0808">Transferase</keyword>
<feature type="domain" description="DNA methylase adenine-specific" evidence="6">
    <location>
        <begin position="293"/>
        <end position="495"/>
    </location>
</feature>
<keyword evidence="8" id="KW-0067">ATP-binding</keyword>
<dbReference type="GO" id="GO:0032259">
    <property type="term" value="P:methylation"/>
    <property type="evidence" value="ECO:0007669"/>
    <property type="project" value="UniProtKB-KW"/>
</dbReference>
<evidence type="ECO:0000259" key="7">
    <source>
        <dbReference type="Pfam" id="PF18135"/>
    </source>
</evidence>
<evidence type="ECO:0000256" key="2">
    <source>
        <dbReference type="ARBA" id="ARBA00011900"/>
    </source>
</evidence>
<dbReference type="Pfam" id="PF18135">
    <property type="entry name" value="Type_ISP_C"/>
    <property type="match status" value="1"/>
</dbReference>
<reference evidence="8" key="2">
    <citation type="journal article" date="2008" name="PLoS Biol.">
        <title>Population genomic analysis of strain variation in Leptospirillum group II bacteria involved in acid mine drainage formation.</title>
        <authorList>
            <person name="Simmons S.L."/>
            <person name="Dibartolo G."/>
            <person name="Denef V.J."/>
            <person name="Goltsman D.S."/>
            <person name="Thelen M.P."/>
            <person name="Banfield J.F."/>
        </authorList>
    </citation>
    <scope>NUCLEOTIDE SEQUENCE [LARGE SCALE GENOMIC DNA]</scope>
</reference>
<dbReference type="AlphaFoldDB" id="B6AMX0"/>
<evidence type="ECO:0000256" key="1">
    <source>
        <dbReference type="ARBA" id="ARBA00006594"/>
    </source>
</evidence>
<sequence>MKVFREYLRQIQSGFATGQATEHSYRPALKTLLESMESGIEAINEPRRIACGAPDFIISRKGVPLGYIETKDLGLSLDDTEKSEQILRYRDSLPNLILTDYLSFRRYVDGTLRQEIRIGRIVSSGKIQPLPDNFPALSDLLSQFLESHSPGVMSSKDLAVRMAGKAQLIRDIIHRTFESENAQGALHGQLESFRKVLLRDLTPAQFADMYAQTICYGLFAARCNAPSDGHFTRQQAAYDLPKTNPFLRKLFSHMAGPDLDDRIAWIVDDLAELLNKSDMPSILKDFGKGEGKEDPVVHFYETFLSHYDPKMRELRGVYYTPEPVVSYIVRSVDRILKETFKLKDGLADNTKTDIREGKQKIETHRVHVLDPATGTGTFLYEVIRQISESFKGNKGLWPGYVSDHLLPRIHGFELLMAPYAIAHLKLGLELKRLGYDFRSEERLGVYLTNTMEDPHPFSGAPLFMRWLAEETNIADKVKRKHPIMVVLGNPPYSGHSANTGEWIAGLLRGRDSLGREKITGSYFDVDGEPLGEKNPKWLNDDYVKFIRFAQWRIERTGYGILAFVTNHGYLDNPTFRGMRKSLMDSFDDLYFLDLHGNSKKKEKTPEGKADKNVFDIQQGVAIGIFVKRQIRTGKKKDPRLLHADLWGEREAKYQWLASNDLESTPWKTVSPNAPSYQFVPQDESLRKEYEKGWKITDIMPINSVGIVTARDELTIWNTPEAVWETVSDFVSRSPEDAREKYDLGPDARDWKVELAQKDLKKSGQSKDKIQQILYRPFDIRYTYYTGHSRGFQCRPRQEVMEHMLLGKNLGLVTTRSIEIGRGWEHVFCTSSLIQHHTVSLKEVNYLFPLYLFETSSKNTIFSGSQKDPETPIRRSNLSTEFLEDLSGKLGMAFISEEKRDLKKSFGPEDVFYYVYAILHSPEYRSRYAGFLKIDFPRIPLTSDRELFVSLCRLGQELVSLHLLEKDLPISTTFPIPGENIVESVRYEPENNGQVWINATQYFEGVSPEVWNFHIGGYQVCQKWLKDRKGRVLGYQDLIHYQKIVAALSKTISLQKQIDEAIGKWPII</sequence>
<dbReference type="SUPFAM" id="SSF53335">
    <property type="entry name" value="S-adenosyl-L-methionine-dependent methyltransferases"/>
    <property type="match status" value="1"/>
</dbReference>
<organism evidence="8">
    <name type="scientific">Leptospirillum sp. Group II '5-way CG'</name>
    <dbReference type="NCBI Taxonomy" id="419541"/>
    <lineage>
        <taxon>Bacteria</taxon>
        <taxon>Pseudomonadati</taxon>
        <taxon>Nitrospirota</taxon>
        <taxon>Nitrospiria</taxon>
        <taxon>Nitrospirales</taxon>
        <taxon>Nitrospiraceae</taxon>
        <taxon>Leptospirillum</taxon>
    </lineage>
</organism>
<keyword evidence="8" id="KW-0347">Helicase</keyword>
<evidence type="ECO:0000313" key="8">
    <source>
        <dbReference type="EMBL" id="EDZ39832.1"/>
    </source>
</evidence>
<dbReference type="Gene3D" id="3.40.50.150">
    <property type="entry name" value="Vaccinia Virus protein VP39"/>
    <property type="match status" value="1"/>
</dbReference>
<dbReference type="EC" id="2.1.1.72" evidence="2"/>
<accession>B6AMX0</accession>
<dbReference type="GO" id="GO:0008170">
    <property type="term" value="F:N-methyltransferase activity"/>
    <property type="evidence" value="ECO:0007669"/>
    <property type="project" value="InterPro"/>
</dbReference>
<dbReference type="GO" id="GO:0009007">
    <property type="term" value="F:site-specific DNA-methyltransferase (adenine-specific) activity"/>
    <property type="evidence" value="ECO:0007669"/>
    <property type="project" value="UniProtKB-EC"/>
</dbReference>
<evidence type="ECO:0000259" key="6">
    <source>
        <dbReference type="Pfam" id="PF02384"/>
    </source>
</evidence>
<dbReference type="GO" id="GO:0004386">
    <property type="term" value="F:helicase activity"/>
    <property type="evidence" value="ECO:0007669"/>
    <property type="project" value="UniProtKB-KW"/>
</dbReference>
<feature type="domain" description="Type ISP restriction-modification enzyme LLaBIII C-terminal specificity" evidence="7">
    <location>
        <begin position="697"/>
        <end position="1051"/>
    </location>
</feature>
<dbReference type="InterPro" id="IPR029063">
    <property type="entry name" value="SAM-dependent_MTases_sf"/>
</dbReference>
<evidence type="ECO:0000256" key="5">
    <source>
        <dbReference type="ARBA" id="ARBA00047942"/>
    </source>
</evidence>
<proteinExistence type="inferred from homology"/>
<keyword evidence="3 8" id="KW-0489">Methyltransferase</keyword>
<reference evidence="8" key="1">
    <citation type="journal article" date="2004" name="Nature">
        <title>Community structure and metabolism through reconstruction of microbial genomes from the environment.</title>
        <authorList>
            <person name="Tyson G.W."/>
            <person name="Chapman J."/>
            <person name="Hugenholtz P."/>
            <person name="Allen E.E."/>
            <person name="Ram R.J."/>
            <person name="Richardson P.M."/>
            <person name="Solovyev V.V."/>
            <person name="Rubin E.M."/>
            <person name="Rokhsar D.S."/>
            <person name="Banfield J.F."/>
        </authorList>
    </citation>
    <scope>NUCLEOTIDE SEQUENCE [LARGE SCALE GENOMIC DNA]</scope>
</reference>
<dbReference type="EMBL" id="DS995259">
    <property type="protein sequence ID" value="EDZ39832.1"/>
    <property type="molecule type" value="Genomic_DNA"/>
</dbReference>
<evidence type="ECO:0000256" key="4">
    <source>
        <dbReference type="ARBA" id="ARBA00022679"/>
    </source>
</evidence>
<name>B6AMX0_9BACT</name>
<comment type="catalytic activity">
    <reaction evidence="5">
        <text>a 2'-deoxyadenosine in DNA + S-adenosyl-L-methionine = an N(6)-methyl-2'-deoxyadenosine in DNA + S-adenosyl-L-homocysteine + H(+)</text>
        <dbReference type="Rhea" id="RHEA:15197"/>
        <dbReference type="Rhea" id="RHEA-COMP:12418"/>
        <dbReference type="Rhea" id="RHEA-COMP:12419"/>
        <dbReference type="ChEBI" id="CHEBI:15378"/>
        <dbReference type="ChEBI" id="CHEBI:57856"/>
        <dbReference type="ChEBI" id="CHEBI:59789"/>
        <dbReference type="ChEBI" id="CHEBI:90615"/>
        <dbReference type="ChEBI" id="CHEBI:90616"/>
        <dbReference type="EC" id="2.1.1.72"/>
    </reaction>
</comment>
<gene>
    <name evidence="8" type="ORF">CGL2_11386018</name>
</gene>
<dbReference type="InterPro" id="IPR003356">
    <property type="entry name" value="DNA_methylase_A-5"/>
</dbReference>
<keyword evidence="8" id="KW-0378">Hydrolase</keyword>
<dbReference type="InterPro" id="IPR041635">
    <property type="entry name" value="Type_ISP_LLaBIII_C"/>
</dbReference>
<dbReference type="Pfam" id="PF02384">
    <property type="entry name" value="N6_Mtase"/>
    <property type="match status" value="1"/>
</dbReference>
<dbReference type="InterPro" id="IPR050953">
    <property type="entry name" value="N4_N6_ade-DNA_methylase"/>
</dbReference>
<comment type="similarity">
    <text evidence="1">Belongs to the N(4)/N(6)-methyltransferase family.</text>
</comment>
<keyword evidence="8" id="KW-0547">Nucleotide-binding</keyword>
<dbReference type="PRINTS" id="PR00507">
    <property type="entry name" value="N12N6MTFRASE"/>
</dbReference>
<dbReference type="PANTHER" id="PTHR33841:SF1">
    <property type="entry name" value="DNA METHYLTRANSFERASE A"/>
    <property type="match status" value="1"/>
</dbReference>
<dbReference type="PANTHER" id="PTHR33841">
    <property type="entry name" value="DNA METHYLTRANSFERASE YEEA-RELATED"/>
    <property type="match status" value="1"/>
</dbReference>
<evidence type="ECO:0000256" key="3">
    <source>
        <dbReference type="ARBA" id="ARBA00022603"/>
    </source>
</evidence>